<dbReference type="SUPFAM" id="SSF53795">
    <property type="entry name" value="PEP carboxykinase-like"/>
    <property type="match status" value="1"/>
</dbReference>
<evidence type="ECO:0000313" key="3">
    <source>
        <dbReference type="Proteomes" id="UP001196068"/>
    </source>
</evidence>
<dbReference type="Pfam" id="PF07475">
    <property type="entry name" value="Hpr_kinase_C"/>
    <property type="match status" value="1"/>
</dbReference>
<protein>
    <submittedName>
        <fullName evidence="2">Aldolase</fullName>
    </submittedName>
</protein>
<comment type="caution">
    <text evidence="2">The sequence shown here is derived from an EMBL/GenBank/DDBJ whole genome shotgun (WGS) entry which is preliminary data.</text>
</comment>
<evidence type="ECO:0000259" key="1">
    <source>
        <dbReference type="Pfam" id="PF07475"/>
    </source>
</evidence>
<dbReference type="InterPro" id="IPR011104">
    <property type="entry name" value="Hpr_kin/Pase_C"/>
</dbReference>
<sequence>MLVHGGCAARDGWGVLLLGPPGAGKSDLLFRLLDIGWSLVADDQVEIETGVGDDLAASAPPALSGLLELRGIGVLGDVPVTPRAALRLVARLVPAADVPRLPERAQWSHAGHSLPAIALDPSAASAPRKLGVALDVVLGRRRLAAGFG</sequence>
<keyword evidence="3" id="KW-1185">Reference proteome</keyword>
<gene>
    <name evidence="2" type="ORF">GXW79_18705</name>
</gene>
<organism evidence="2 3">
    <name type="scientific">Plastoroseomonas arctica</name>
    <dbReference type="NCBI Taxonomy" id="1509237"/>
    <lineage>
        <taxon>Bacteria</taxon>
        <taxon>Pseudomonadati</taxon>
        <taxon>Pseudomonadota</taxon>
        <taxon>Alphaproteobacteria</taxon>
        <taxon>Acetobacterales</taxon>
        <taxon>Acetobacteraceae</taxon>
        <taxon>Plastoroseomonas</taxon>
    </lineage>
</organism>
<dbReference type="CDD" id="cd01918">
    <property type="entry name" value="HprK_C"/>
    <property type="match status" value="1"/>
</dbReference>
<dbReference type="EMBL" id="JAAEDH010000026">
    <property type="protein sequence ID" value="MBR0657114.1"/>
    <property type="molecule type" value="Genomic_DNA"/>
</dbReference>
<accession>A0AAF1K6A5</accession>
<name>A0AAF1K6A5_9PROT</name>
<dbReference type="GO" id="GO:0000155">
    <property type="term" value="F:phosphorelay sensor kinase activity"/>
    <property type="evidence" value="ECO:0007669"/>
    <property type="project" value="InterPro"/>
</dbReference>
<dbReference type="Proteomes" id="UP001196068">
    <property type="component" value="Unassembled WGS sequence"/>
</dbReference>
<feature type="domain" description="HPr kinase/phosphorylase C-terminal" evidence="1">
    <location>
        <begin position="3"/>
        <end position="75"/>
    </location>
</feature>
<dbReference type="AlphaFoldDB" id="A0AAF1K6A5"/>
<evidence type="ECO:0000313" key="2">
    <source>
        <dbReference type="EMBL" id="MBR0657114.1"/>
    </source>
</evidence>
<dbReference type="GO" id="GO:0006109">
    <property type="term" value="P:regulation of carbohydrate metabolic process"/>
    <property type="evidence" value="ECO:0007669"/>
    <property type="project" value="InterPro"/>
</dbReference>
<dbReference type="GO" id="GO:0005524">
    <property type="term" value="F:ATP binding"/>
    <property type="evidence" value="ECO:0007669"/>
    <property type="project" value="InterPro"/>
</dbReference>
<reference evidence="2" key="2">
    <citation type="journal article" date="2021" name="Syst. Appl. Microbiol.">
        <title>Roseomonas hellenica sp. nov., isolated from roots of wild-growing Alkanna tinctoria.</title>
        <authorList>
            <person name="Rat A."/>
            <person name="Naranjo H.D."/>
            <person name="Lebbe L."/>
            <person name="Cnockaert M."/>
            <person name="Krigas N."/>
            <person name="Grigoriadou K."/>
            <person name="Maloupa E."/>
            <person name="Willems A."/>
        </authorList>
    </citation>
    <scope>NUCLEOTIDE SEQUENCE</scope>
    <source>
        <strain evidence="2">LMG 28251</strain>
    </source>
</reference>
<reference evidence="2" key="1">
    <citation type="submission" date="2020-01" db="EMBL/GenBank/DDBJ databases">
        <authorList>
            <person name="Rat A."/>
        </authorList>
    </citation>
    <scope>NUCLEOTIDE SEQUENCE</scope>
    <source>
        <strain evidence="2">LMG 28251</strain>
    </source>
</reference>
<dbReference type="RefSeq" id="WP_211875999.1">
    <property type="nucleotide sequence ID" value="NZ_JAAEDH010000026.1"/>
</dbReference>
<proteinExistence type="predicted"/>
<dbReference type="Gene3D" id="3.40.50.300">
    <property type="entry name" value="P-loop containing nucleotide triphosphate hydrolases"/>
    <property type="match status" value="1"/>
</dbReference>
<dbReference type="InterPro" id="IPR027417">
    <property type="entry name" value="P-loop_NTPase"/>
</dbReference>